<gene>
    <name evidence="3" type="ORF">GCM10010305_61530</name>
</gene>
<proteinExistence type="predicted"/>
<reference evidence="3" key="1">
    <citation type="journal article" date="2014" name="Int. J. Syst. Evol. Microbiol.">
        <title>Complete genome sequence of Corynebacterium casei LMG S-19264T (=DSM 44701T), isolated from a smear-ripened cheese.</title>
        <authorList>
            <consortium name="US DOE Joint Genome Institute (JGI-PGF)"/>
            <person name="Walter F."/>
            <person name="Albersmeier A."/>
            <person name="Kalinowski J."/>
            <person name="Ruckert C."/>
        </authorList>
    </citation>
    <scope>NUCLEOTIDE SEQUENCE</scope>
    <source>
        <strain evidence="3">JCM 4518</strain>
    </source>
</reference>
<dbReference type="SMART" id="SM00860">
    <property type="entry name" value="SMI1_KNR4"/>
    <property type="match status" value="1"/>
</dbReference>
<dbReference type="EMBL" id="BMUL01000027">
    <property type="protein sequence ID" value="GHB10374.1"/>
    <property type="molecule type" value="Genomic_DNA"/>
</dbReference>
<comment type="caution">
    <text evidence="3">The sequence shown here is derived from an EMBL/GenBank/DDBJ whole genome shotgun (WGS) entry which is preliminary data.</text>
</comment>
<reference evidence="3" key="2">
    <citation type="submission" date="2020-09" db="EMBL/GenBank/DDBJ databases">
        <authorList>
            <person name="Sun Q."/>
            <person name="Ohkuma M."/>
        </authorList>
    </citation>
    <scope>NUCLEOTIDE SEQUENCE</scope>
    <source>
        <strain evidence="3">JCM 4518</strain>
    </source>
</reference>
<feature type="region of interest" description="Disordered" evidence="1">
    <location>
        <begin position="197"/>
        <end position="220"/>
    </location>
</feature>
<dbReference type="SUPFAM" id="SSF160631">
    <property type="entry name" value="SMI1/KNR4-like"/>
    <property type="match status" value="1"/>
</dbReference>
<evidence type="ECO:0000313" key="3">
    <source>
        <dbReference type="EMBL" id="GHB10374.1"/>
    </source>
</evidence>
<dbReference type="Gene3D" id="3.40.1580.10">
    <property type="entry name" value="SMI1/KNR4-like"/>
    <property type="match status" value="1"/>
</dbReference>
<keyword evidence="4" id="KW-1185">Reference proteome</keyword>
<dbReference type="Proteomes" id="UP000644020">
    <property type="component" value="Unassembled WGS sequence"/>
</dbReference>
<accession>A0A918TAY9</accession>
<sequence length="220" mass="24709">MFVSAHGIAGFPEPRARLTRGRGEALAVGSGRVPLMNDQPTHAAARLRELLGEPPCWGWARPQLWEAAEEHLGVTLPTDYKAFLDLYGPGSFDHLFWLVRPVEGTQAELEQIWSLSGRQHLDDPERAPFPFHPHPGGLIQWGGGGDGLMCYFLPEEDDPDDWRVVVETEEGEWHELPGPFTDFLLSCVEGPHRPPFLGRYRPGPTLRYHPESEDGPDHPR</sequence>
<name>A0A918TAY9_9ACTN</name>
<dbReference type="InterPro" id="IPR018958">
    <property type="entry name" value="Knr4/Smi1-like_dom"/>
</dbReference>
<feature type="compositionally biased region" description="Basic and acidic residues" evidence="1">
    <location>
        <begin position="208"/>
        <end position="220"/>
    </location>
</feature>
<dbReference type="AlphaFoldDB" id="A0A918TAY9"/>
<evidence type="ECO:0000256" key="1">
    <source>
        <dbReference type="SAM" id="MobiDB-lite"/>
    </source>
</evidence>
<evidence type="ECO:0000313" key="4">
    <source>
        <dbReference type="Proteomes" id="UP000644020"/>
    </source>
</evidence>
<dbReference type="Pfam" id="PF09346">
    <property type="entry name" value="SMI1_KNR4"/>
    <property type="match status" value="1"/>
</dbReference>
<protein>
    <recommendedName>
        <fullName evidence="2">Knr4/Smi1-like domain-containing protein</fullName>
    </recommendedName>
</protein>
<dbReference type="InterPro" id="IPR037883">
    <property type="entry name" value="Knr4/Smi1-like_sf"/>
</dbReference>
<evidence type="ECO:0000259" key="2">
    <source>
        <dbReference type="SMART" id="SM00860"/>
    </source>
</evidence>
<organism evidence="3 4">
    <name type="scientific">Streptomyces termitum</name>
    <dbReference type="NCBI Taxonomy" id="67368"/>
    <lineage>
        <taxon>Bacteria</taxon>
        <taxon>Bacillati</taxon>
        <taxon>Actinomycetota</taxon>
        <taxon>Actinomycetes</taxon>
        <taxon>Kitasatosporales</taxon>
        <taxon>Streptomycetaceae</taxon>
        <taxon>Streptomyces</taxon>
    </lineage>
</organism>
<feature type="domain" description="Knr4/Smi1-like" evidence="2">
    <location>
        <begin position="59"/>
        <end position="186"/>
    </location>
</feature>